<keyword evidence="3 5" id="KW-0067">ATP-binding</keyword>
<evidence type="ECO:0000259" key="4">
    <source>
        <dbReference type="PROSITE" id="PS50893"/>
    </source>
</evidence>
<gene>
    <name evidence="5" type="ORF">E1293_00550</name>
</gene>
<dbReference type="GO" id="GO:0016887">
    <property type="term" value="F:ATP hydrolysis activity"/>
    <property type="evidence" value="ECO:0007669"/>
    <property type="project" value="InterPro"/>
</dbReference>
<evidence type="ECO:0000313" key="6">
    <source>
        <dbReference type="Proteomes" id="UP000295578"/>
    </source>
</evidence>
<dbReference type="OrthoDB" id="3266715at2"/>
<dbReference type="PANTHER" id="PTHR24220">
    <property type="entry name" value="IMPORT ATP-BINDING PROTEIN"/>
    <property type="match status" value="1"/>
</dbReference>
<dbReference type="PROSITE" id="PS50893">
    <property type="entry name" value="ABC_TRANSPORTER_2"/>
    <property type="match status" value="1"/>
</dbReference>
<dbReference type="AlphaFoldDB" id="A0A4R5C4T6"/>
<keyword evidence="2" id="KW-0547">Nucleotide-binding</keyword>
<dbReference type="InterPro" id="IPR017871">
    <property type="entry name" value="ABC_transporter-like_CS"/>
</dbReference>
<protein>
    <submittedName>
        <fullName evidence="5">ABC transporter ATP-binding protein</fullName>
    </submittedName>
</protein>
<dbReference type="Pfam" id="PF00005">
    <property type="entry name" value="ABC_tran"/>
    <property type="match status" value="1"/>
</dbReference>
<comment type="caution">
    <text evidence="5">The sequence shown here is derived from an EMBL/GenBank/DDBJ whole genome shotgun (WGS) entry which is preliminary data.</text>
</comment>
<dbReference type="InterPro" id="IPR003439">
    <property type="entry name" value="ABC_transporter-like_ATP-bd"/>
</dbReference>
<evidence type="ECO:0000256" key="2">
    <source>
        <dbReference type="ARBA" id="ARBA00022741"/>
    </source>
</evidence>
<dbReference type="Proteomes" id="UP000295578">
    <property type="component" value="Unassembled WGS sequence"/>
</dbReference>
<keyword evidence="1" id="KW-0813">Transport</keyword>
<reference evidence="5 6" key="1">
    <citation type="submission" date="2019-03" db="EMBL/GenBank/DDBJ databases">
        <title>Draft genome sequences of novel Actinobacteria.</title>
        <authorList>
            <person name="Sahin N."/>
            <person name="Ay H."/>
            <person name="Saygin H."/>
        </authorList>
    </citation>
    <scope>NUCLEOTIDE SEQUENCE [LARGE SCALE GENOMIC DNA]</scope>
    <source>
        <strain evidence="5 6">DSM 45941</strain>
    </source>
</reference>
<dbReference type="Gene3D" id="3.40.50.300">
    <property type="entry name" value="P-loop containing nucleotide triphosphate hydrolases"/>
    <property type="match status" value="1"/>
</dbReference>
<dbReference type="GO" id="GO:0005886">
    <property type="term" value="C:plasma membrane"/>
    <property type="evidence" value="ECO:0007669"/>
    <property type="project" value="TreeGrafter"/>
</dbReference>
<evidence type="ECO:0000313" key="5">
    <source>
        <dbReference type="EMBL" id="TDD92990.1"/>
    </source>
</evidence>
<dbReference type="GO" id="GO:0022857">
    <property type="term" value="F:transmembrane transporter activity"/>
    <property type="evidence" value="ECO:0007669"/>
    <property type="project" value="UniProtKB-ARBA"/>
</dbReference>
<name>A0A4R5C4T6_9ACTN</name>
<dbReference type="GO" id="GO:0005524">
    <property type="term" value="F:ATP binding"/>
    <property type="evidence" value="ECO:0007669"/>
    <property type="project" value="UniProtKB-KW"/>
</dbReference>
<keyword evidence="6" id="KW-1185">Reference proteome</keyword>
<dbReference type="GO" id="GO:0098796">
    <property type="term" value="C:membrane protein complex"/>
    <property type="evidence" value="ECO:0007669"/>
    <property type="project" value="UniProtKB-ARBA"/>
</dbReference>
<feature type="domain" description="ABC transporter" evidence="4">
    <location>
        <begin position="7"/>
        <end position="234"/>
    </location>
</feature>
<sequence length="234" mass="24836">MSERNVLELDRVTKTYGSQPPVHALRGVSFTVRSGELVSIVGPSGSGKSTLLHILGTLDRPSEGTVRIDGEDVAALTDRRLAALRARSIGFVFQQFFLSEHTTVLENVADGLLYGGAGRTERRERAAEALVRVGLGDRADFRPGKLSGGQRQRVAIARAVVGRPAIVLADEPTGNLDSRTGAAIIELLHELNAGGATIIMITHDGGLAAQTPRRLQVLDGRIVADSAARSMEGV</sequence>
<dbReference type="InterPro" id="IPR017911">
    <property type="entry name" value="MacB-like_ATP-bd"/>
</dbReference>
<dbReference type="PANTHER" id="PTHR24220:SF86">
    <property type="entry name" value="ABC TRANSPORTER ABCH.1"/>
    <property type="match status" value="1"/>
</dbReference>
<dbReference type="SMART" id="SM00382">
    <property type="entry name" value="AAA"/>
    <property type="match status" value="1"/>
</dbReference>
<evidence type="ECO:0000256" key="3">
    <source>
        <dbReference type="ARBA" id="ARBA00022840"/>
    </source>
</evidence>
<dbReference type="RefSeq" id="WP_132192572.1">
    <property type="nucleotide sequence ID" value="NZ_SMKY01000001.1"/>
</dbReference>
<evidence type="ECO:0000256" key="1">
    <source>
        <dbReference type="ARBA" id="ARBA00022448"/>
    </source>
</evidence>
<dbReference type="PROSITE" id="PS00211">
    <property type="entry name" value="ABC_TRANSPORTER_1"/>
    <property type="match status" value="1"/>
</dbReference>
<dbReference type="InterPro" id="IPR015854">
    <property type="entry name" value="ABC_transpr_LolD-like"/>
</dbReference>
<dbReference type="CDD" id="cd03255">
    <property type="entry name" value="ABC_MJ0796_LolCDE_FtsE"/>
    <property type="match status" value="1"/>
</dbReference>
<dbReference type="EMBL" id="SMKY01000001">
    <property type="protein sequence ID" value="TDD92990.1"/>
    <property type="molecule type" value="Genomic_DNA"/>
</dbReference>
<dbReference type="InterPro" id="IPR027417">
    <property type="entry name" value="P-loop_NTPase"/>
</dbReference>
<accession>A0A4R5C4T6</accession>
<organism evidence="5 6">
    <name type="scientific">Actinomadura darangshiensis</name>
    <dbReference type="NCBI Taxonomy" id="705336"/>
    <lineage>
        <taxon>Bacteria</taxon>
        <taxon>Bacillati</taxon>
        <taxon>Actinomycetota</taxon>
        <taxon>Actinomycetes</taxon>
        <taxon>Streptosporangiales</taxon>
        <taxon>Thermomonosporaceae</taxon>
        <taxon>Actinomadura</taxon>
    </lineage>
</organism>
<dbReference type="FunFam" id="3.40.50.300:FF:000032">
    <property type="entry name" value="Export ABC transporter ATP-binding protein"/>
    <property type="match status" value="1"/>
</dbReference>
<dbReference type="InterPro" id="IPR003593">
    <property type="entry name" value="AAA+_ATPase"/>
</dbReference>
<proteinExistence type="predicted"/>
<dbReference type="SUPFAM" id="SSF52540">
    <property type="entry name" value="P-loop containing nucleoside triphosphate hydrolases"/>
    <property type="match status" value="1"/>
</dbReference>